<evidence type="ECO:0000313" key="1">
    <source>
        <dbReference type="EMBL" id="QHU02666.1"/>
    </source>
</evidence>
<sequence length="116" mass="13772">MASTRNKNTSDNYKIEQKRYLLNEQYTMDQNRVICDETYIPDFGVNPTRIPREQMAHNSIDIESKLFGINANNLVTPTPELQEQYINMPHLEFYERPELIMPTDLNVNHNNRPMRK</sequence>
<accession>A0A6C0JD72</accession>
<proteinExistence type="predicted"/>
<reference evidence="1" key="1">
    <citation type="journal article" date="2020" name="Nature">
        <title>Giant virus diversity and host interactions through global metagenomics.</title>
        <authorList>
            <person name="Schulz F."/>
            <person name="Roux S."/>
            <person name="Paez-Espino D."/>
            <person name="Jungbluth S."/>
            <person name="Walsh D.A."/>
            <person name="Denef V.J."/>
            <person name="McMahon K.D."/>
            <person name="Konstantinidis K.T."/>
            <person name="Eloe-Fadrosh E.A."/>
            <person name="Kyrpides N.C."/>
            <person name="Woyke T."/>
        </authorList>
    </citation>
    <scope>NUCLEOTIDE SEQUENCE</scope>
    <source>
        <strain evidence="1">GVMAG-M-3300025880-76</strain>
    </source>
</reference>
<dbReference type="AlphaFoldDB" id="A0A6C0JD72"/>
<dbReference type="EMBL" id="MN740361">
    <property type="protein sequence ID" value="QHU02666.1"/>
    <property type="molecule type" value="Genomic_DNA"/>
</dbReference>
<protein>
    <submittedName>
        <fullName evidence="1">Uncharacterized protein</fullName>
    </submittedName>
</protein>
<name>A0A6C0JD72_9ZZZZ</name>
<organism evidence="1">
    <name type="scientific">viral metagenome</name>
    <dbReference type="NCBI Taxonomy" id="1070528"/>
    <lineage>
        <taxon>unclassified sequences</taxon>
        <taxon>metagenomes</taxon>
        <taxon>organismal metagenomes</taxon>
    </lineage>
</organism>